<accession>A0A6I6ULA5</accession>
<dbReference type="Pfam" id="PF01941">
    <property type="entry name" value="AdoMet_Synthase"/>
    <property type="match status" value="1"/>
</dbReference>
<gene>
    <name evidence="2" type="ORF">FHE72_01155</name>
</gene>
<evidence type="ECO:0000256" key="1">
    <source>
        <dbReference type="ARBA" id="ARBA00006892"/>
    </source>
</evidence>
<dbReference type="InterPro" id="IPR042543">
    <property type="entry name" value="AdoMet_synthase_2"/>
</dbReference>
<dbReference type="EMBL" id="CP047394">
    <property type="protein sequence ID" value="QHE59801.1"/>
    <property type="molecule type" value="Genomic_DNA"/>
</dbReference>
<dbReference type="GO" id="GO:0016740">
    <property type="term" value="F:transferase activity"/>
    <property type="evidence" value="ECO:0007669"/>
    <property type="project" value="UniProtKB-KW"/>
</dbReference>
<name>A0A6I6ULA5_9BACI</name>
<keyword evidence="2" id="KW-0808">Transferase</keyword>
<proteinExistence type="inferred from homology"/>
<sequence>MKLDLYVDYQDKIEKEYEIVERKGKGHPDTLADALGEQLSIYYSKYTKERYGAILHHNFDKVGIMGGQAKIEFGSGNLTQPIRILLNGRASSRFGNELIPVKELLINETRSFFKKRYPMLEVEKDLKILYEVSDGSSPGAVDSSEGTRHYWFSPRDLNDLSELKFLANNDTSMGCGFAPYSTLESIIIEVEGMLNSQEYKLNKPWLGNDIKIMGVRFNKDIRITMCIPQICLHVANLEEYKNNIEGVRKDILRIFSEYKDYNFELFINTRDKYDSVELYLTFTGSSIETGDEGFVGRGNRIGGVIAPFRTYTMEGISGKNPVYHTGKMYCVVATDIASDIYRTTGHKCEVVLIGQSGQSLSKPWKTLIKFEGDESYKESIHEIAHNRLEKISECTDKIMENGYILA</sequence>
<dbReference type="Gene3D" id="3.30.300.10">
    <property type="match status" value="1"/>
</dbReference>
<dbReference type="PANTHER" id="PTHR36697">
    <property type="entry name" value="S-ADENOSYLMETHIONINE SYNTHASE"/>
    <property type="match status" value="1"/>
</dbReference>
<dbReference type="Gene3D" id="3.30.300.340">
    <property type="entry name" value="S-adenosylmethionine synthetase, N-terminal domain"/>
    <property type="match status" value="1"/>
</dbReference>
<dbReference type="AlphaFoldDB" id="A0A6I6ULA5"/>
<dbReference type="Gene3D" id="3.30.300.280">
    <property type="entry name" value="S-adenosylmethionine synthetase, C-terminal domain"/>
    <property type="match status" value="1"/>
</dbReference>
<dbReference type="Proteomes" id="UP000465062">
    <property type="component" value="Chromosome"/>
</dbReference>
<dbReference type="RefSeq" id="WP_159360960.1">
    <property type="nucleotide sequence ID" value="NZ_CP047394.1"/>
</dbReference>
<protein>
    <submittedName>
        <fullName evidence="2">Methionine adenosyltransferase</fullName>
    </submittedName>
</protein>
<dbReference type="KEGG" id="bvq:FHE72_01155"/>
<dbReference type="PANTHER" id="PTHR36697:SF1">
    <property type="entry name" value="S-ADENOSYLMETHIONINE SYNTHASE"/>
    <property type="match status" value="1"/>
</dbReference>
<reference evidence="2 3" key="1">
    <citation type="submission" date="2019-06" db="EMBL/GenBank/DDBJ databases">
        <title>An operon consisting of a P-type ATPase gene and a transcriptional regular gene given the different cadmium resistance in Bacillus vietamensis 151-6 and Bacillus marisflavi 151-25.</title>
        <authorList>
            <person name="Yu X."/>
        </authorList>
    </citation>
    <scope>NUCLEOTIDE SEQUENCE [LARGE SCALE GENOMIC DNA]</scope>
    <source>
        <strain evidence="2 3">151-6</strain>
    </source>
</reference>
<evidence type="ECO:0000313" key="3">
    <source>
        <dbReference type="Proteomes" id="UP000465062"/>
    </source>
</evidence>
<organism evidence="2 3">
    <name type="scientific">Rossellomorea vietnamensis</name>
    <dbReference type="NCBI Taxonomy" id="218284"/>
    <lineage>
        <taxon>Bacteria</taxon>
        <taxon>Bacillati</taxon>
        <taxon>Bacillota</taxon>
        <taxon>Bacilli</taxon>
        <taxon>Bacillales</taxon>
        <taxon>Bacillaceae</taxon>
        <taxon>Rossellomorea</taxon>
    </lineage>
</organism>
<evidence type="ECO:0000313" key="2">
    <source>
        <dbReference type="EMBL" id="QHE59801.1"/>
    </source>
</evidence>
<dbReference type="InterPro" id="IPR042544">
    <property type="entry name" value="AdoMet_synthase_3"/>
</dbReference>
<comment type="similarity">
    <text evidence="1">Belongs to the AdoMet synthetase 2 family.</text>
</comment>
<dbReference type="InterPro" id="IPR027790">
    <property type="entry name" value="AdoMet_synthase_2_family"/>
</dbReference>